<reference evidence="2 3" key="1">
    <citation type="submission" date="2023-08" db="EMBL/GenBank/DDBJ databases">
        <authorList>
            <person name="Park J.-S."/>
        </authorList>
    </citation>
    <scope>NUCLEOTIDE SEQUENCE [LARGE SCALE GENOMIC DNA]</scope>
    <source>
        <strain evidence="2 3">2205SS18-9</strain>
    </source>
</reference>
<comment type="caution">
    <text evidence="2">The sequence shown here is derived from an EMBL/GenBank/DDBJ whole genome shotgun (WGS) entry which is preliminary data.</text>
</comment>
<keyword evidence="1" id="KW-0732">Signal</keyword>
<dbReference type="PROSITE" id="PS51257">
    <property type="entry name" value="PROKAR_LIPOPROTEIN"/>
    <property type="match status" value="1"/>
</dbReference>
<name>A0ABT9IWY5_9BACL</name>
<protein>
    <recommendedName>
        <fullName evidence="4">Rho termination factor N-terminal domain-containing protein</fullName>
    </recommendedName>
</protein>
<evidence type="ECO:0000256" key="1">
    <source>
        <dbReference type="SAM" id="SignalP"/>
    </source>
</evidence>
<sequence>MKNKKSYLLFVLLVALSLVAAACSSAEEQPIIQEEFSNEDEVLVEEQSDRQNPVDFNELPDDQLHMMAERFEIDVTGLSREEIISLLEEQGPQMGGSRPEGGMGGSMDLTELSDDELLMMAERFEIDVTGLSREEIISLLEEQEPQMGGGRPIGGMGGSMDLTELPDDELLMMAEQLEIDTSELSRDEIIETIEEIRPQRK</sequence>
<evidence type="ECO:0008006" key="4">
    <source>
        <dbReference type="Google" id="ProtNLM"/>
    </source>
</evidence>
<evidence type="ECO:0000313" key="2">
    <source>
        <dbReference type="EMBL" id="MDP5273300.1"/>
    </source>
</evidence>
<evidence type="ECO:0000313" key="3">
    <source>
        <dbReference type="Proteomes" id="UP001231941"/>
    </source>
</evidence>
<accession>A0ABT9IWY5</accession>
<proteinExistence type="predicted"/>
<dbReference type="RefSeq" id="WP_305990581.1">
    <property type="nucleotide sequence ID" value="NZ_JAVAMP010000001.1"/>
</dbReference>
<feature type="signal peptide" evidence="1">
    <location>
        <begin position="1"/>
        <end position="20"/>
    </location>
</feature>
<keyword evidence="3" id="KW-1185">Reference proteome</keyword>
<gene>
    <name evidence="2" type="ORF">Q5Y73_04235</name>
</gene>
<feature type="chain" id="PRO_5047453624" description="Rho termination factor N-terminal domain-containing protein" evidence="1">
    <location>
        <begin position="21"/>
        <end position="201"/>
    </location>
</feature>
<dbReference type="Proteomes" id="UP001231941">
    <property type="component" value="Unassembled WGS sequence"/>
</dbReference>
<dbReference type="EMBL" id="JAVAMP010000001">
    <property type="protein sequence ID" value="MDP5273300.1"/>
    <property type="molecule type" value="Genomic_DNA"/>
</dbReference>
<organism evidence="2 3">
    <name type="scientific">Chengkuizengella axinellae</name>
    <dbReference type="NCBI Taxonomy" id="3064388"/>
    <lineage>
        <taxon>Bacteria</taxon>
        <taxon>Bacillati</taxon>
        <taxon>Bacillota</taxon>
        <taxon>Bacilli</taxon>
        <taxon>Bacillales</taxon>
        <taxon>Paenibacillaceae</taxon>
        <taxon>Chengkuizengella</taxon>
    </lineage>
</organism>